<keyword evidence="1" id="KW-0812">Transmembrane</keyword>
<proteinExistence type="predicted"/>
<feature type="transmembrane region" description="Helical" evidence="1">
    <location>
        <begin position="6"/>
        <end position="23"/>
    </location>
</feature>
<reference evidence="2" key="1">
    <citation type="submission" date="2020-05" db="EMBL/GenBank/DDBJ databases">
        <authorList>
            <person name="Chiriac C."/>
            <person name="Salcher M."/>
            <person name="Ghai R."/>
            <person name="Kavagutti S V."/>
        </authorList>
    </citation>
    <scope>NUCLEOTIDE SEQUENCE</scope>
</reference>
<dbReference type="SUPFAM" id="SSF48452">
    <property type="entry name" value="TPR-like"/>
    <property type="match status" value="1"/>
</dbReference>
<dbReference type="EMBL" id="CAEZTB010000123">
    <property type="protein sequence ID" value="CAB4559686.1"/>
    <property type="molecule type" value="Genomic_DNA"/>
</dbReference>
<gene>
    <name evidence="2" type="ORF">UFOPK1581_00715</name>
</gene>
<evidence type="ECO:0000256" key="1">
    <source>
        <dbReference type="SAM" id="Phobius"/>
    </source>
</evidence>
<dbReference type="AlphaFoldDB" id="A0A6J6D8T2"/>
<feature type="transmembrane region" description="Helical" evidence="1">
    <location>
        <begin position="35"/>
        <end position="56"/>
    </location>
</feature>
<keyword evidence="1" id="KW-0472">Membrane</keyword>
<accession>A0A6J6D8T2</accession>
<protein>
    <submittedName>
        <fullName evidence="2">Unannotated protein</fullName>
    </submittedName>
</protein>
<dbReference type="InterPro" id="IPR011990">
    <property type="entry name" value="TPR-like_helical_dom_sf"/>
</dbReference>
<keyword evidence="1" id="KW-1133">Transmembrane helix</keyword>
<name>A0A6J6D8T2_9ZZZZ</name>
<sequence>MTSAKLGAIVMTALLGVYITLVGERSLALVRSSEPVAVAIGALMLFLPVVAAWGIFLELRFGLRIEKLGEALKRENSWPRFEFELRPSGRPTKDSAEAIFGKFRQAVENDESNWRTWFALGLAYDAAGDRARARKAMRKAIALGRTS</sequence>
<dbReference type="Gene3D" id="1.25.40.10">
    <property type="entry name" value="Tetratricopeptide repeat domain"/>
    <property type="match status" value="1"/>
</dbReference>
<evidence type="ECO:0000313" key="2">
    <source>
        <dbReference type="EMBL" id="CAB4559686.1"/>
    </source>
</evidence>
<organism evidence="2">
    <name type="scientific">freshwater metagenome</name>
    <dbReference type="NCBI Taxonomy" id="449393"/>
    <lineage>
        <taxon>unclassified sequences</taxon>
        <taxon>metagenomes</taxon>
        <taxon>ecological metagenomes</taxon>
    </lineage>
</organism>